<sequence>MRFEWDPRKAKANLRKHGVSFEEAKDAFRDPYAQSWLDSGHADVEDRYQLLAQSRHRDVLLLISHCFPSGDSVRIISARRASKSERKRYFQER</sequence>
<proteinExistence type="predicted"/>
<accession>A0A845G966</accession>
<dbReference type="Proteomes" id="UP000470302">
    <property type="component" value="Unassembled WGS sequence"/>
</dbReference>
<dbReference type="InterPro" id="IPR038573">
    <property type="entry name" value="BrnT_sf"/>
</dbReference>
<gene>
    <name evidence="1" type="ORF">GTP91_22640</name>
</gene>
<dbReference type="EMBL" id="WWCW01000096">
    <property type="protein sequence ID" value="MYM89955.1"/>
    <property type="molecule type" value="Genomic_DNA"/>
</dbReference>
<dbReference type="AlphaFoldDB" id="A0A845G966"/>
<dbReference type="Pfam" id="PF04365">
    <property type="entry name" value="BrnT_toxin"/>
    <property type="match status" value="1"/>
</dbReference>
<protein>
    <submittedName>
        <fullName evidence="1">BrnT family toxin</fullName>
    </submittedName>
</protein>
<dbReference type="RefSeq" id="WP_161098807.1">
    <property type="nucleotide sequence ID" value="NZ_WWCW01000096.1"/>
</dbReference>
<reference evidence="1 2" key="1">
    <citation type="submission" date="2020-01" db="EMBL/GenBank/DDBJ databases">
        <title>Novel species isolated from a subtropical stream in China.</title>
        <authorList>
            <person name="Lu H."/>
        </authorList>
    </citation>
    <scope>NUCLEOTIDE SEQUENCE [LARGE SCALE GENOMIC DNA]</scope>
    <source>
        <strain evidence="1 2">FT82W</strain>
    </source>
</reference>
<comment type="caution">
    <text evidence="1">The sequence shown here is derived from an EMBL/GenBank/DDBJ whole genome shotgun (WGS) entry which is preliminary data.</text>
</comment>
<dbReference type="Gene3D" id="3.10.450.530">
    <property type="entry name" value="Ribonuclease toxin, BrnT, of type II toxin-antitoxin system"/>
    <property type="match status" value="1"/>
</dbReference>
<evidence type="ECO:0000313" key="1">
    <source>
        <dbReference type="EMBL" id="MYM89955.1"/>
    </source>
</evidence>
<name>A0A845G966_9BURK</name>
<organism evidence="1 2">
    <name type="scientific">Duganella vulcania</name>
    <dbReference type="NCBI Taxonomy" id="2692166"/>
    <lineage>
        <taxon>Bacteria</taxon>
        <taxon>Pseudomonadati</taxon>
        <taxon>Pseudomonadota</taxon>
        <taxon>Betaproteobacteria</taxon>
        <taxon>Burkholderiales</taxon>
        <taxon>Oxalobacteraceae</taxon>
        <taxon>Telluria group</taxon>
        <taxon>Duganella</taxon>
    </lineage>
</organism>
<evidence type="ECO:0000313" key="2">
    <source>
        <dbReference type="Proteomes" id="UP000470302"/>
    </source>
</evidence>
<dbReference type="InterPro" id="IPR007460">
    <property type="entry name" value="BrnT_toxin"/>
</dbReference>